<dbReference type="InterPro" id="IPR053225">
    <property type="entry name" value="Acyl-CoA_N-acyltransferase"/>
</dbReference>
<dbReference type="Proteomes" id="UP000801492">
    <property type="component" value="Unassembled WGS sequence"/>
</dbReference>
<feature type="non-terminal residue" evidence="2">
    <location>
        <position position="1"/>
    </location>
</feature>
<organism evidence="2 3">
    <name type="scientific">Ignelater luminosus</name>
    <name type="common">Cucubano</name>
    <name type="synonym">Pyrophorus luminosus</name>
    <dbReference type="NCBI Taxonomy" id="2038154"/>
    <lineage>
        <taxon>Eukaryota</taxon>
        <taxon>Metazoa</taxon>
        <taxon>Ecdysozoa</taxon>
        <taxon>Arthropoda</taxon>
        <taxon>Hexapoda</taxon>
        <taxon>Insecta</taxon>
        <taxon>Pterygota</taxon>
        <taxon>Neoptera</taxon>
        <taxon>Endopterygota</taxon>
        <taxon>Coleoptera</taxon>
        <taxon>Polyphaga</taxon>
        <taxon>Elateriformia</taxon>
        <taxon>Elateroidea</taxon>
        <taxon>Elateridae</taxon>
        <taxon>Agrypninae</taxon>
        <taxon>Pyrophorini</taxon>
        <taxon>Ignelater</taxon>
    </lineage>
</organism>
<dbReference type="InterPro" id="IPR013653">
    <property type="entry name" value="GCN5-like_dom"/>
</dbReference>
<feature type="domain" description="N-acetyltransferase" evidence="1">
    <location>
        <begin position="58"/>
        <end position="188"/>
    </location>
</feature>
<comment type="caution">
    <text evidence="2">The sequence shown here is derived from an EMBL/GenBank/DDBJ whole genome shotgun (WGS) entry which is preliminary data.</text>
</comment>
<dbReference type="PANTHER" id="PTHR20958:SF6">
    <property type="entry name" value="GLYCINE N-ACYLTRANSFERASE-LIKE PROTEIN"/>
    <property type="match status" value="1"/>
</dbReference>
<dbReference type="PROSITE" id="PS51186">
    <property type="entry name" value="GNAT"/>
    <property type="match status" value="1"/>
</dbReference>
<evidence type="ECO:0000259" key="1">
    <source>
        <dbReference type="PROSITE" id="PS51186"/>
    </source>
</evidence>
<dbReference type="SUPFAM" id="SSF55729">
    <property type="entry name" value="Acyl-CoA N-acyltransferases (Nat)"/>
    <property type="match status" value="1"/>
</dbReference>
<reference evidence="2" key="1">
    <citation type="submission" date="2019-08" db="EMBL/GenBank/DDBJ databases">
        <title>The genome of the North American firefly Photinus pyralis.</title>
        <authorList>
            <consortium name="Photinus pyralis genome working group"/>
            <person name="Fallon T.R."/>
            <person name="Sander Lower S.E."/>
            <person name="Weng J.-K."/>
        </authorList>
    </citation>
    <scope>NUCLEOTIDE SEQUENCE</scope>
    <source>
        <strain evidence="2">TRF0915ILg1</strain>
        <tissue evidence="2">Whole body</tissue>
    </source>
</reference>
<name>A0A8K0C3H1_IGNLU</name>
<dbReference type="InterPro" id="IPR000182">
    <property type="entry name" value="GNAT_dom"/>
</dbReference>
<dbReference type="PANTHER" id="PTHR20958">
    <property type="entry name" value="GLYCINE N-ACYLTRANSFERASE-LIKE PROTEIN"/>
    <property type="match status" value="1"/>
</dbReference>
<dbReference type="GO" id="GO:0016747">
    <property type="term" value="F:acyltransferase activity, transferring groups other than amino-acyl groups"/>
    <property type="evidence" value="ECO:0007669"/>
    <property type="project" value="InterPro"/>
</dbReference>
<keyword evidence="3" id="KW-1185">Reference proteome</keyword>
<evidence type="ECO:0000313" key="2">
    <source>
        <dbReference type="EMBL" id="KAF2878768.1"/>
    </source>
</evidence>
<dbReference type="AlphaFoldDB" id="A0A8K0C3H1"/>
<dbReference type="InterPro" id="IPR016181">
    <property type="entry name" value="Acyl_CoA_acyltransferase"/>
</dbReference>
<dbReference type="OrthoDB" id="61870at2759"/>
<protein>
    <recommendedName>
        <fullName evidence="1">N-acetyltransferase domain-containing protein</fullName>
    </recommendedName>
</protein>
<sequence length="191" mass="21929">KLKWNRKCLIYAMLIDHYPTIQKALNQINIVSQEIPCSIWWMPIEDALHLEFQIPSNMYVARLTEQDVSVINSHWPHSYPGSDKYLKFIIGMNGGYGLYLKSTNALIAWIMRIQIGMGTLHVMDEYKRKGYGSLITKVLTKQLAQEGVYPIASTLNNNNISQAMFTKLGFKKCTSVMYLECEKVETLVKSN</sequence>
<evidence type="ECO:0000313" key="3">
    <source>
        <dbReference type="Proteomes" id="UP000801492"/>
    </source>
</evidence>
<dbReference type="EMBL" id="VTPC01091291">
    <property type="protein sequence ID" value="KAF2878768.1"/>
    <property type="molecule type" value="Genomic_DNA"/>
</dbReference>
<dbReference type="Gene3D" id="3.40.630.30">
    <property type="match status" value="1"/>
</dbReference>
<gene>
    <name evidence="2" type="ORF">ILUMI_27395</name>
</gene>
<proteinExistence type="predicted"/>
<accession>A0A8K0C3H1</accession>
<dbReference type="Pfam" id="PF08445">
    <property type="entry name" value="FR47"/>
    <property type="match status" value="1"/>
</dbReference>